<name>A0A0G0I278_9BACT</name>
<comment type="caution">
    <text evidence="2">The sequence shown here is derived from an EMBL/GenBank/DDBJ whole genome shotgun (WGS) entry which is preliminary data.</text>
</comment>
<reference evidence="2 3" key="1">
    <citation type="journal article" date="2015" name="Nature">
        <title>rRNA introns, odd ribosomes, and small enigmatic genomes across a large radiation of phyla.</title>
        <authorList>
            <person name="Brown C.T."/>
            <person name="Hug L.A."/>
            <person name="Thomas B.C."/>
            <person name="Sharon I."/>
            <person name="Castelle C.J."/>
            <person name="Singh A."/>
            <person name="Wilkins M.J."/>
            <person name="Williams K.H."/>
            <person name="Banfield J.F."/>
        </authorList>
    </citation>
    <scope>NUCLEOTIDE SEQUENCE [LARGE SCALE GENOMIC DNA]</scope>
</reference>
<gene>
    <name evidence="2" type="ORF">US67_C0026G0007</name>
</gene>
<organism evidence="2 3">
    <name type="scientific">Candidatus Woesebacteria bacterium GW2011_GWD1_38_10</name>
    <dbReference type="NCBI Taxonomy" id="1618592"/>
    <lineage>
        <taxon>Bacteria</taxon>
        <taxon>Candidatus Woeseibacteriota</taxon>
    </lineage>
</organism>
<dbReference type="AlphaFoldDB" id="A0A0G0I278"/>
<accession>A0A0G0I278</accession>
<dbReference type="Proteomes" id="UP000034366">
    <property type="component" value="Unassembled WGS sequence"/>
</dbReference>
<evidence type="ECO:0000313" key="3">
    <source>
        <dbReference type="Proteomes" id="UP000034366"/>
    </source>
</evidence>
<keyword evidence="1" id="KW-0812">Transmembrane</keyword>
<evidence type="ECO:0000256" key="1">
    <source>
        <dbReference type="SAM" id="Phobius"/>
    </source>
</evidence>
<sequence>MIKSLSKIYYSKRNKKYPSVSPGFTILEIIISLFILIIMFSVAQANYRGFITEKNLDTARDRIISDIRLAQQQAQAGKMPSGCLTPLDGYRFITSSSSYEIQADCATDVSVKTVQLSSFSSGLSLTSGQVIYFRILGKGPVFPPSFSDSITLTLSQQTGGTRAITISVGGEIR</sequence>
<proteinExistence type="predicted"/>
<feature type="transmembrane region" description="Helical" evidence="1">
    <location>
        <begin position="20"/>
        <end position="43"/>
    </location>
</feature>
<keyword evidence="1" id="KW-1133">Transmembrane helix</keyword>
<dbReference type="EMBL" id="LBTW01000026">
    <property type="protein sequence ID" value="KKQ48657.1"/>
    <property type="molecule type" value="Genomic_DNA"/>
</dbReference>
<dbReference type="SUPFAM" id="SSF54523">
    <property type="entry name" value="Pili subunits"/>
    <property type="match status" value="1"/>
</dbReference>
<keyword evidence="1" id="KW-0472">Membrane</keyword>
<protein>
    <recommendedName>
        <fullName evidence="4">General secretion pathway GspH domain-containing protein</fullName>
    </recommendedName>
</protein>
<evidence type="ECO:0000313" key="2">
    <source>
        <dbReference type="EMBL" id="KKQ48657.1"/>
    </source>
</evidence>
<dbReference type="InterPro" id="IPR045584">
    <property type="entry name" value="Pilin-like"/>
</dbReference>
<evidence type="ECO:0008006" key="4">
    <source>
        <dbReference type="Google" id="ProtNLM"/>
    </source>
</evidence>